<feature type="region of interest" description="Disordered" evidence="1">
    <location>
        <begin position="26"/>
        <end position="118"/>
    </location>
</feature>
<feature type="compositionally biased region" description="Basic and acidic residues" evidence="1">
    <location>
        <begin position="79"/>
        <end position="89"/>
    </location>
</feature>
<accession>A0AA40CBN5</accession>
<comment type="caution">
    <text evidence="2">The sequence shown here is derived from an EMBL/GenBank/DDBJ whole genome shotgun (WGS) entry which is preliminary data.</text>
</comment>
<protein>
    <submittedName>
        <fullName evidence="2">Uncharacterized protein</fullName>
    </submittedName>
</protein>
<feature type="compositionally biased region" description="Acidic residues" evidence="1">
    <location>
        <begin position="46"/>
        <end position="61"/>
    </location>
</feature>
<keyword evidence="3" id="KW-1185">Reference proteome</keyword>
<organism evidence="2 3">
    <name type="scientific">Immersiella caudata</name>
    <dbReference type="NCBI Taxonomy" id="314043"/>
    <lineage>
        <taxon>Eukaryota</taxon>
        <taxon>Fungi</taxon>
        <taxon>Dikarya</taxon>
        <taxon>Ascomycota</taxon>
        <taxon>Pezizomycotina</taxon>
        <taxon>Sordariomycetes</taxon>
        <taxon>Sordariomycetidae</taxon>
        <taxon>Sordariales</taxon>
        <taxon>Lasiosphaeriaceae</taxon>
        <taxon>Immersiella</taxon>
    </lineage>
</organism>
<sequence>MGREATSSEVLVKIYLSDLYYKLCPPRQPVKTSGMSTQISHQHHEEEDDGHPDDDGFDDHEGDAGLGPASERAQFDYTDTERPVTREEPYAAANTKTTVSTSLRASQRVADLQTPSATRRTLGLEQDIIEPSAKSRKKTINVFHPTYPAK</sequence>
<dbReference type="AlphaFoldDB" id="A0AA40CBN5"/>
<evidence type="ECO:0000313" key="3">
    <source>
        <dbReference type="Proteomes" id="UP001175000"/>
    </source>
</evidence>
<reference evidence="2" key="1">
    <citation type="submission" date="2023-06" db="EMBL/GenBank/DDBJ databases">
        <title>Genome-scale phylogeny and comparative genomics of the fungal order Sordariales.</title>
        <authorList>
            <consortium name="Lawrence Berkeley National Laboratory"/>
            <person name="Hensen N."/>
            <person name="Bonometti L."/>
            <person name="Westerberg I."/>
            <person name="Brannstrom I.O."/>
            <person name="Guillou S."/>
            <person name="Cros-Aarteil S."/>
            <person name="Calhoun S."/>
            <person name="Haridas S."/>
            <person name="Kuo A."/>
            <person name="Mondo S."/>
            <person name="Pangilinan J."/>
            <person name="Riley R."/>
            <person name="Labutti K."/>
            <person name="Andreopoulos B."/>
            <person name="Lipzen A."/>
            <person name="Chen C."/>
            <person name="Yanf M."/>
            <person name="Daum C."/>
            <person name="Ng V."/>
            <person name="Clum A."/>
            <person name="Steindorff A."/>
            <person name="Ohm R."/>
            <person name="Martin F."/>
            <person name="Silar P."/>
            <person name="Natvig D."/>
            <person name="Lalanne C."/>
            <person name="Gautier V."/>
            <person name="Ament-Velasquez S.L."/>
            <person name="Kruys A."/>
            <person name="Hutchinson M.I."/>
            <person name="Powell A.J."/>
            <person name="Barry K."/>
            <person name="Miller A.N."/>
            <person name="Grigoriev I.V."/>
            <person name="Debuchy R."/>
            <person name="Gladieux P."/>
            <person name="Thoren M.H."/>
            <person name="Johannesson H."/>
        </authorList>
    </citation>
    <scope>NUCLEOTIDE SEQUENCE</scope>
    <source>
        <strain evidence="2">CBS 606.72</strain>
    </source>
</reference>
<evidence type="ECO:0000256" key="1">
    <source>
        <dbReference type="SAM" id="MobiDB-lite"/>
    </source>
</evidence>
<gene>
    <name evidence="2" type="ORF">B0T14DRAFT_559241</name>
</gene>
<dbReference type="Proteomes" id="UP001175000">
    <property type="component" value="Unassembled WGS sequence"/>
</dbReference>
<proteinExistence type="predicted"/>
<feature type="compositionally biased region" description="Polar residues" evidence="1">
    <location>
        <begin position="30"/>
        <end position="40"/>
    </location>
</feature>
<feature type="compositionally biased region" description="Polar residues" evidence="1">
    <location>
        <begin position="94"/>
        <end position="105"/>
    </location>
</feature>
<evidence type="ECO:0000313" key="2">
    <source>
        <dbReference type="EMBL" id="KAK0631448.1"/>
    </source>
</evidence>
<name>A0AA40CBN5_9PEZI</name>
<dbReference type="EMBL" id="JAULSU010000001">
    <property type="protein sequence ID" value="KAK0631448.1"/>
    <property type="molecule type" value="Genomic_DNA"/>
</dbReference>